<evidence type="ECO:0000313" key="3">
    <source>
        <dbReference type="Proteomes" id="UP001248819"/>
    </source>
</evidence>
<dbReference type="InterPro" id="IPR035093">
    <property type="entry name" value="RelE/ParE_toxin_dom_sf"/>
</dbReference>
<dbReference type="PANTHER" id="PTHR38813">
    <property type="match status" value="1"/>
</dbReference>
<evidence type="ECO:0000256" key="1">
    <source>
        <dbReference type="ARBA" id="ARBA00022649"/>
    </source>
</evidence>
<comment type="caution">
    <text evidence="2">The sequence shown here is derived from an EMBL/GenBank/DDBJ whole genome shotgun (WGS) entry which is preliminary data.</text>
</comment>
<dbReference type="EMBL" id="JAVRHP010000001">
    <property type="protein sequence ID" value="MDT0648521.1"/>
    <property type="molecule type" value="Genomic_DNA"/>
</dbReference>
<dbReference type="InterPro" id="IPR007712">
    <property type="entry name" value="RelE/ParE_toxin"/>
</dbReference>
<dbReference type="InterPro" id="IPR052747">
    <property type="entry name" value="TA_system_RelE_toxin"/>
</dbReference>
<proteinExistence type="predicted"/>
<evidence type="ECO:0000313" key="2">
    <source>
        <dbReference type="EMBL" id="MDT0648521.1"/>
    </source>
</evidence>
<dbReference type="PANTHER" id="PTHR38813:SF1">
    <property type="entry name" value="TOXIN RELE1-RELATED"/>
    <property type="match status" value="1"/>
</dbReference>
<reference evidence="2 3" key="1">
    <citation type="submission" date="2023-09" db="EMBL/GenBank/DDBJ databases">
        <authorList>
            <person name="Rey-Velasco X."/>
        </authorList>
    </citation>
    <scope>NUCLEOTIDE SEQUENCE [LARGE SCALE GENOMIC DNA]</scope>
    <source>
        <strain evidence="2 3">F297</strain>
    </source>
</reference>
<organism evidence="2 3">
    <name type="scientific">Autumnicola edwardsiae</name>
    <dbReference type="NCBI Taxonomy" id="3075594"/>
    <lineage>
        <taxon>Bacteria</taxon>
        <taxon>Pseudomonadati</taxon>
        <taxon>Bacteroidota</taxon>
        <taxon>Flavobacteriia</taxon>
        <taxon>Flavobacteriales</taxon>
        <taxon>Flavobacteriaceae</taxon>
        <taxon>Autumnicola</taxon>
    </lineage>
</organism>
<sequence>MKIIYSRAISKDVRKIKDKSLQQDITKIINDLKAARSIKELKNTKKLIGFKDAYRIKIGKYRLGFFLEDDSIFLARLVKRGEIYKVFP</sequence>
<protein>
    <submittedName>
        <fullName evidence="2">Type II toxin-antitoxin system RelE/ParE family toxin</fullName>
    </submittedName>
</protein>
<dbReference type="RefSeq" id="WP_311482701.1">
    <property type="nucleotide sequence ID" value="NZ_JAVRHP010000001.1"/>
</dbReference>
<keyword evidence="3" id="KW-1185">Reference proteome</keyword>
<dbReference type="Gene3D" id="3.30.2310.20">
    <property type="entry name" value="RelE-like"/>
    <property type="match status" value="1"/>
</dbReference>
<keyword evidence="1" id="KW-1277">Toxin-antitoxin system</keyword>
<dbReference type="Proteomes" id="UP001248819">
    <property type="component" value="Unassembled WGS sequence"/>
</dbReference>
<name>A0ABU3CQC5_9FLAO</name>
<gene>
    <name evidence="2" type="ORF">RM529_00090</name>
</gene>
<accession>A0ABU3CQC5</accession>
<dbReference type="Pfam" id="PF05016">
    <property type="entry name" value="ParE_toxin"/>
    <property type="match status" value="1"/>
</dbReference>
<dbReference type="SUPFAM" id="SSF143011">
    <property type="entry name" value="RelE-like"/>
    <property type="match status" value="1"/>
</dbReference>